<feature type="domain" description="TniQ" evidence="1">
    <location>
        <begin position="7"/>
        <end position="119"/>
    </location>
</feature>
<reference evidence="3" key="1">
    <citation type="submission" date="2015-05" db="EMBL/GenBank/DDBJ databases">
        <authorList>
            <person name="Rodrigo-Torres Lidia"/>
            <person name="Arahal R.David."/>
        </authorList>
    </citation>
    <scope>NUCLEOTIDE SEQUENCE [LARGE SCALE GENOMIC DNA]</scope>
    <source>
        <strain evidence="3">CECT 7321</strain>
    </source>
</reference>
<organism evidence="2 3">
    <name type="scientific">Phaeobacter italicus</name>
    <dbReference type="NCBI Taxonomy" id="481446"/>
    <lineage>
        <taxon>Bacteria</taxon>
        <taxon>Pseudomonadati</taxon>
        <taxon>Pseudomonadota</taxon>
        <taxon>Alphaproteobacteria</taxon>
        <taxon>Rhodobacterales</taxon>
        <taxon>Roseobacteraceae</taxon>
        <taxon>Phaeobacter</taxon>
    </lineage>
</organism>
<name>A0A0H5DJC2_9RHOB</name>
<evidence type="ECO:0000313" key="2">
    <source>
        <dbReference type="EMBL" id="CRL12815.1"/>
    </source>
</evidence>
<sequence length="526" mass="58378">MNLRSTTPEDGESLLGFLRRLAAMNAYAHLGDFLSLVEVRYGRPMQEDLPILAGKLGVDVGVLERTAPHSSPDFATLDWRFQRSEVDPFCPACIQDGRVWKQSWRHSLVSACPEHGLVLQSLCPRCGVTPSSTKGGFRTCECGYQLQDFQRVEATAGEVHIARLIEAAGRKSLEENIGPWKADVPGDISRFLFFLATSDHSTRSDKPGKMPLPRTLEATRDFMVPVHDLLADWPRAFDRNVEKRLNSGPQKFNSAPARLGKWYQRLMSFRGAAFDPFEERVGKTVGRVFDGSYAGALTPDEGREWISAAKAAKLLRIRAERLVSAVSDGVVTGRLQHSGHGHRHTTIPMGEVDRLRDLRARFVSSKDAGEFLGVAKKQFSLLIECGFVQTASGDAKHPLVDGSVDLPALIALVDRIRDEIAPAPPNGRQVRFRDLNLRRTTDRKALFQLLRQIRDGQIHPVAASKDDQLADFAFCGEEVDRFIKGVSGPAPLTARDVADLTGWKHECVTHWCKEGLLKSSHGRRCA</sequence>
<gene>
    <name evidence="2" type="ORF">NIT7321_03695</name>
</gene>
<accession>A0A0H5DJC2</accession>
<dbReference type="InterPro" id="IPR009492">
    <property type="entry name" value="TniQ"/>
</dbReference>
<dbReference type="RefSeq" id="WP_050674348.1">
    <property type="nucleotide sequence ID" value="NZ_CVRL01000045.1"/>
</dbReference>
<dbReference type="Proteomes" id="UP000043764">
    <property type="component" value="Unassembled WGS sequence"/>
</dbReference>
<evidence type="ECO:0000313" key="3">
    <source>
        <dbReference type="Proteomes" id="UP000043764"/>
    </source>
</evidence>
<dbReference type="AlphaFoldDB" id="A0A0H5DJC2"/>
<protein>
    <recommendedName>
        <fullName evidence="1">TniQ domain-containing protein</fullName>
    </recommendedName>
</protein>
<dbReference type="Pfam" id="PF06527">
    <property type="entry name" value="TniQ"/>
    <property type="match status" value="1"/>
</dbReference>
<evidence type="ECO:0000259" key="1">
    <source>
        <dbReference type="Pfam" id="PF06527"/>
    </source>
</evidence>
<dbReference type="EMBL" id="CVRL01000045">
    <property type="protein sequence ID" value="CRL12815.1"/>
    <property type="molecule type" value="Genomic_DNA"/>
</dbReference>
<proteinExistence type="predicted"/>
<keyword evidence="3" id="KW-1185">Reference proteome</keyword>